<dbReference type="SUPFAM" id="SSF118196">
    <property type="entry name" value="YaeB-like"/>
    <property type="match status" value="1"/>
</dbReference>
<feature type="domain" description="TsaA-like" evidence="3">
    <location>
        <begin position="27"/>
        <end position="158"/>
    </location>
</feature>
<gene>
    <name evidence="4" type="ORF">OA50_00367</name>
</gene>
<dbReference type="RefSeq" id="WP_043136556.1">
    <property type="nucleotide sequence ID" value="NZ_JSUQ01000001.1"/>
</dbReference>
<dbReference type="InterPro" id="IPR023370">
    <property type="entry name" value="TrmO-like_N"/>
</dbReference>
<evidence type="ECO:0000313" key="5">
    <source>
        <dbReference type="Proteomes" id="UP000030960"/>
    </source>
</evidence>
<dbReference type="OrthoDB" id="9804309at2"/>
<comment type="caution">
    <text evidence="4">The sequence shown here is derived from an EMBL/GenBank/DDBJ whole genome shotgun (WGS) entry which is preliminary data.</text>
</comment>
<evidence type="ECO:0000256" key="2">
    <source>
        <dbReference type="ARBA" id="ARBA00033753"/>
    </source>
</evidence>
<evidence type="ECO:0000256" key="1">
    <source>
        <dbReference type="ARBA" id="ARBA00022691"/>
    </source>
</evidence>
<name>A0A0B3SF66_9RHOB</name>
<dbReference type="NCBIfam" id="TIGR00104">
    <property type="entry name" value="tRNA_TsaA"/>
    <property type="match status" value="1"/>
</dbReference>
<accession>A0A0B3SF66</accession>
<evidence type="ECO:0000259" key="3">
    <source>
        <dbReference type="PROSITE" id="PS51668"/>
    </source>
</evidence>
<dbReference type="PROSITE" id="PS51668">
    <property type="entry name" value="TSAA_2"/>
    <property type="match status" value="1"/>
</dbReference>
<comment type="similarity">
    <text evidence="2">Belongs to the tRNA methyltransferase O family.</text>
</comment>
<evidence type="ECO:0000313" key="4">
    <source>
        <dbReference type="EMBL" id="KHQ55331.1"/>
    </source>
</evidence>
<proteinExistence type="inferred from homology"/>
<dbReference type="EMBL" id="JSUQ01000001">
    <property type="protein sequence ID" value="KHQ55331.1"/>
    <property type="molecule type" value="Genomic_DNA"/>
</dbReference>
<dbReference type="Pfam" id="PF01980">
    <property type="entry name" value="TrmO_N"/>
    <property type="match status" value="1"/>
</dbReference>
<dbReference type="CDD" id="cd09281">
    <property type="entry name" value="UPF0066"/>
    <property type="match status" value="1"/>
</dbReference>
<dbReference type="Gene3D" id="2.40.30.70">
    <property type="entry name" value="YaeB-like"/>
    <property type="match status" value="1"/>
</dbReference>
<dbReference type="PANTHER" id="PTHR12818:SF0">
    <property type="entry name" value="TRNA (ADENINE(37)-N6)-METHYLTRANSFERASE"/>
    <property type="match status" value="1"/>
</dbReference>
<reference evidence="4 5" key="1">
    <citation type="submission" date="2014-10" db="EMBL/GenBank/DDBJ databases">
        <title>Genome sequence of Ponticoccus sp. strain UMTAT08 isolated from clonal culture of toxic dinoflagellate Alexandrium tamiyavanichii.</title>
        <authorList>
            <person name="Gan H.Y."/>
            <person name="Muhd D.-D."/>
            <person name="Mohd Noor M.E."/>
            <person name="Yeong Y.S."/>
            <person name="Usup G."/>
        </authorList>
    </citation>
    <scope>NUCLEOTIDE SEQUENCE [LARGE SCALE GENOMIC DNA]</scope>
    <source>
        <strain evidence="4 5">UMTAT08</strain>
    </source>
</reference>
<protein>
    <submittedName>
        <fullName evidence="4">VirR</fullName>
    </submittedName>
</protein>
<keyword evidence="5" id="KW-1185">Reference proteome</keyword>
<dbReference type="AlphaFoldDB" id="A0A0B3SF66"/>
<dbReference type="InterPro" id="IPR036414">
    <property type="entry name" value="YaeB_N_sf"/>
</dbReference>
<dbReference type="STRING" id="561184.SAMN05216376_103370"/>
<dbReference type="Proteomes" id="UP000030960">
    <property type="component" value="Unassembled WGS sequence"/>
</dbReference>
<dbReference type="PANTHER" id="PTHR12818">
    <property type="entry name" value="TRNA (ADENINE(37)-N6)-METHYLTRANSFERASE"/>
    <property type="match status" value="1"/>
</dbReference>
<dbReference type="InterPro" id="IPR036413">
    <property type="entry name" value="YaeB-like_sf"/>
</dbReference>
<organism evidence="4 5">
    <name type="scientific">Mameliella alba</name>
    <dbReference type="NCBI Taxonomy" id="561184"/>
    <lineage>
        <taxon>Bacteria</taxon>
        <taxon>Pseudomonadati</taxon>
        <taxon>Pseudomonadota</taxon>
        <taxon>Alphaproteobacteria</taxon>
        <taxon>Rhodobacterales</taxon>
        <taxon>Roseobacteraceae</taxon>
        <taxon>Mameliella</taxon>
    </lineage>
</organism>
<keyword evidence="1" id="KW-0949">S-adenosyl-L-methionine</keyword>
<dbReference type="PATRIC" id="fig|1515334.3.peg.369"/>
<dbReference type="InterPro" id="IPR040372">
    <property type="entry name" value="YaeB-like"/>
</dbReference>
<sequence>MSTSIHRDQLRPGETLAEFPPATDAGLRFIGRIETPFRVRADCPRQGDPENGPECTVTLDPVYAPALDGIEQFEFIELLYWLHEARRDLLTQSPKADGRTRGTFSLRSPLRPNPIGTSIVRLIERDGPWLIVRGLDCLSGTPLLDVKPYRCDFAVQARAKPGVST</sequence>